<dbReference type="GO" id="GO:0004757">
    <property type="term" value="F:sepiapterin reductase (NADP+) activity"/>
    <property type="evidence" value="ECO:0007669"/>
    <property type="project" value="TreeGrafter"/>
</dbReference>
<dbReference type="PANTHER" id="PTHR44085">
    <property type="entry name" value="SEPIAPTERIN REDUCTASE"/>
    <property type="match status" value="1"/>
</dbReference>
<accession>A0A0H4P550</accession>
<dbReference type="GO" id="GO:0005737">
    <property type="term" value="C:cytoplasm"/>
    <property type="evidence" value="ECO:0007669"/>
    <property type="project" value="UniProtKB-SubCell"/>
</dbReference>
<dbReference type="STRING" id="320787.CA2015_0018"/>
<dbReference type="KEGG" id="camu:CA2015_0018"/>
<sequence>MERQSLYILTGASKGLGGALKNHLVQLPNTMVIGVSRSPIKAERNFIPLQIDLANTDELISKIPEIFPSEDFDKVVLINNAGWIGEIAHNGNISSSSIKTIHSVNVIAPAILMNAFVQKYNGIRGDKIVVNVSSGAAVKIVDGWSGYSSSKAALNQMTMIAQQESDLKNLGFKMFALSPGIIDTPMQESIRAASQNEFSGLSKFQSFKDNGELSTPDEVAKKVLFLINNPSDFDGVLQDVRKF</sequence>
<evidence type="ECO:0000256" key="2">
    <source>
        <dbReference type="ARBA" id="ARBA00022490"/>
    </source>
</evidence>
<evidence type="ECO:0000256" key="3">
    <source>
        <dbReference type="ARBA" id="ARBA00022857"/>
    </source>
</evidence>
<dbReference type="InterPro" id="IPR002347">
    <property type="entry name" value="SDR_fam"/>
</dbReference>
<dbReference type="SUPFAM" id="SSF51735">
    <property type="entry name" value="NAD(P)-binding Rossmann-fold domains"/>
    <property type="match status" value="1"/>
</dbReference>
<organism evidence="5 6">
    <name type="scientific">Cyclobacterium amurskyense</name>
    <dbReference type="NCBI Taxonomy" id="320787"/>
    <lineage>
        <taxon>Bacteria</taxon>
        <taxon>Pseudomonadati</taxon>
        <taxon>Bacteroidota</taxon>
        <taxon>Cytophagia</taxon>
        <taxon>Cytophagales</taxon>
        <taxon>Cyclobacteriaceae</taxon>
        <taxon>Cyclobacterium</taxon>
    </lineage>
</organism>
<comment type="subcellular location">
    <subcellularLocation>
        <location evidence="1">Cytoplasm</location>
    </subcellularLocation>
</comment>
<proteinExistence type="predicted"/>
<name>A0A0H4P550_9BACT</name>
<dbReference type="InterPro" id="IPR051721">
    <property type="entry name" value="Biopterin_syn/organic_redct"/>
</dbReference>
<dbReference type="AlphaFoldDB" id="A0A0H4P550"/>
<dbReference type="Proteomes" id="UP000036520">
    <property type="component" value="Chromosome"/>
</dbReference>
<gene>
    <name evidence="5" type="ORF">CA2015_0018</name>
</gene>
<keyword evidence="3" id="KW-0521">NADP</keyword>
<dbReference type="RefSeq" id="WP_048640048.1">
    <property type="nucleotide sequence ID" value="NZ_CP012040.1"/>
</dbReference>
<dbReference type="InterPro" id="IPR020904">
    <property type="entry name" value="Sc_DH/Rdtase_CS"/>
</dbReference>
<evidence type="ECO:0000313" key="5">
    <source>
        <dbReference type="EMBL" id="AKP49506.1"/>
    </source>
</evidence>
<keyword evidence="2" id="KW-0963">Cytoplasm</keyword>
<dbReference type="EMBL" id="CP012040">
    <property type="protein sequence ID" value="AKP49506.1"/>
    <property type="molecule type" value="Genomic_DNA"/>
</dbReference>
<dbReference type="GO" id="GO:0006729">
    <property type="term" value="P:tetrahydrobiopterin biosynthetic process"/>
    <property type="evidence" value="ECO:0007669"/>
    <property type="project" value="TreeGrafter"/>
</dbReference>
<keyword evidence="6" id="KW-1185">Reference proteome</keyword>
<dbReference type="Gene3D" id="3.40.50.720">
    <property type="entry name" value="NAD(P)-binding Rossmann-like Domain"/>
    <property type="match status" value="1"/>
</dbReference>
<dbReference type="PROSITE" id="PS00061">
    <property type="entry name" value="ADH_SHORT"/>
    <property type="match status" value="1"/>
</dbReference>
<evidence type="ECO:0000256" key="4">
    <source>
        <dbReference type="ARBA" id="ARBA00023002"/>
    </source>
</evidence>
<evidence type="ECO:0000313" key="6">
    <source>
        <dbReference type="Proteomes" id="UP000036520"/>
    </source>
</evidence>
<reference evidence="5 6" key="1">
    <citation type="submission" date="2015-07" db="EMBL/GenBank/DDBJ databases">
        <authorList>
            <person name="Kim K.M."/>
        </authorList>
    </citation>
    <scope>NUCLEOTIDE SEQUENCE [LARGE SCALE GENOMIC DNA]</scope>
    <source>
        <strain evidence="5 6">KCTC 12363</strain>
    </source>
</reference>
<keyword evidence="4" id="KW-0560">Oxidoreductase</keyword>
<dbReference type="PRINTS" id="PR00081">
    <property type="entry name" value="GDHRDH"/>
</dbReference>
<dbReference type="InterPro" id="IPR036291">
    <property type="entry name" value="NAD(P)-bd_dom_sf"/>
</dbReference>
<dbReference type="OrthoDB" id="9794387at2"/>
<evidence type="ECO:0000256" key="1">
    <source>
        <dbReference type="ARBA" id="ARBA00004496"/>
    </source>
</evidence>
<protein>
    <submittedName>
        <fullName evidence="5">Short-chain alcohol dehydrogenase/reductase</fullName>
    </submittedName>
</protein>
<dbReference type="Pfam" id="PF00106">
    <property type="entry name" value="adh_short"/>
    <property type="match status" value="1"/>
</dbReference>
<dbReference type="PANTHER" id="PTHR44085:SF2">
    <property type="entry name" value="SEPIAPTERIN REDUCTASE"/>
    <property type="match status" value="1"/>
</dbReference>